<evidence type="ECO:0000313" key="2">
    <source>
        <dbReference type="EMBL" id="CAB5225591.1"/>
    </source>
</evidence>
<dbReference type="EMBL" id="LR796557">
    <property type="protein sequence ID" value="CAB4151533.1"/>
    <property type="molecule type" value="Genomic_DNA"/>
</dbReference>
<sequence>MAITAIGRYFVGEPNIVCVVTDDNLATITTAGYLTGATILAQIEALNNGTFQWTDTDIVLINYAPANLVNWFKYDATNETFVANPAAGGLSNTLLDGRVFVGNGANIATGVAVSGDLTITNAGVTAIGANKVLSSMISPLVRKYTTVAITAAQFNGMYAAPKLLLAAGGANTLHVLDQLQLVMTYGSANYAAGGVAAVQYDSTINGAGVIASSTLAAATFQAAASTTFTMNPGVVALPFTTTVNKGLYLSNITGAFTTGDSAMVAHLWYRTIPTV</sequence>
<accession>A0A6J5N2K8</accession>
<name>A0A6J5N2K8_9CAUD</name>
<proteinExistence type="predicted"/>
<dbReference type="EMBL" id="LR798345">
    <property type="protein sequence ID" value="CAB5225591.1"/>
    <property type="molecule type" value="Genomic_DNA"/>
</dbReference>
<evidence type="ECO:0000313" key="1">
    <source>
        <dbReference type="EMBL" id="CAB4151533.1"/>
    </source>
</evidence>
<organism evidence="1">
    <name type="scientific">uncultured Caudovirales phage</name>
    <dbReference type="NCBI Taxonomy" id="2100421"/>
    <lineage>
        <taxon>Viruses</taxon>
        <taxon>Duplodnaviria</taxon>
        <taxon>Heunggongvirae</taxon>
        <taxon>Uroviricota</taxon>
        <taxon>Caudoviricetes</taxon>
        <taxon>Peduoviridae</taxon>
        <taxon>Maltschvirus</taxon>
        <taxon>Maltschvirus maltsch</taxon>
    </lineage>
</organism>
<protein>
    <submittedName>
        <fullName evidence="1">Uncharacterized protein</fullName>
    </submittedName>
</protein>
<reference evidence="1" key="1">
    <citation type="submission" date="2020-04" db="EMBL/GenBank/DDBJ databases">
        <authorList>
            <person name="Chiriac C."/>
            <person name="Salcher M."/>
            <person name="Ghai R."/>
            <person name="Kavagutti S V."/>
        </authorList>
    </citation>
    <scope>NUCLEOTIDE SEQUENCE</scope>
</reference>
<gene>
    <name evidence="1" type="ORF">UFOVP590_22</name>
    <name evidence="2" type="ORF">UFOVP750_51</name>
</gene>